<sequence>MINLHRCNILIAAAAASGRSVVREDGVAASHNDWIMREIQTGAILKRHKTFGIFAVNRSRDGDINDRIRCLFKRVEFSPREEDPQFHCRDLRLSSSPSRGSLAILVVDHGRRRSVWEWQF</sequence>
<evidence type="ECO:0000313" key="1">
    <source>
        <dbReference type="EMBL" id="GMN46078.1"/>
    </source>
</evidence>
<protein>
    <submittedName>
        <fullName evidence="1">Uncharacterized protein</fullName>
    </submittedName>
</protein>
<accession>A0AA88AHG8</accession>
<reference evidence="1" key="1">
    <citation type="submission" date="2023-07" db="EMBL/GenBank/DDBJ databases">
        <title>draft genome sequence of fig (Ficus carica).</title>
        <authorList>
            <person name="Takahashi T."/>
            <person name="Nishimura K."/>
        </authorList>
    </citation>
    <scope>NUCLEOTIDE SEQUENCE</scope>
</reference>
<comment type="caution">
    <text evidence="1">The sequence shown here is derived from an EMBL/GenBank/DDBJ whole genome shotgun (WGS) entry which is preliminary data.</text>
</comment>
<evidence type="ECO:0000313" key="2">
    <source>
        <dbReference type="Proteomes" id="UP001187192"/>
    </source>
</evidence>
<keyword evidence="2" id="KW-1185">Reference proteome</keyword>
<organism evidence="1 2">
    <name type="scientific">Ficus carica</name>
    <name type="common">Common fig</name>
    <dbReference type="NCBI Taxonomy" id="3494"/>
    <lineage>
        <taxon>Eukaryota</taxon>
        <taxon>Viridiplantae</taxon>
        <taxon>Streptophyta</taxon>
        <taxon>Embryophyta</taxon>
        <taxon>Tracheophyta</taxon>
        <taxon>Spermatophyta</taxon>
        <taxon>Magnoliopsida</taxon>
        <taxon>eudicotyledons</taxon>
        <taxon>Gunneridae</taxon>
        <taxon>Pentapetalae</taxon>
        <taxon>rosids</taxon>
        <taxon>fabids</taxon>
        <taxon>Rosales</taxon>
        <taxon>Moraceae</taxon>
        <taxon>Ficeae</taxon>
        <taxon>Ficus</taxon>
    </lineage>
</organism>
<dbReference type="AlphaFoldDB" id="A0AA88AHG8"/>
<dbReference type="EMBL" id="BTGU01000022">
    <property type="protein sequence ID" value="GMN46078.1"/>
    <property type="molecule type" value="Genomic_DNA"/>
</dbReference>
<proteinExistence type="predicted"/>
<dbReference type="Proteomes" id="UP001187192">
    <property type="component" value="Unassembled WGS sequence"/>
</dbReference>
<gene>
    <name evidence="1" type="ORF">TIFTF001_015257</name>
</gene>
<name>A0AA88AHG8_FICCA</name>